<gene>
    <name evidence="1" type="ORF">QAD02_003468</name>
</gene>
<keyword evidence="2" id="KW-1185">Reference proteome</keyword>
<accession>A0ACC2NMC6</accession>
<evidence type="ECO:0000313" key="1">
    <source>
        <dbReference type="EMBL" id="KAJ8672209.1"/>
    </source>
</evidence>
<comment type="caution">
    <text evidence="1">The sequence shown here is derived from an EMBL/GenBank/DDBJ whole genome shotgun (WGS) entry which is preliminary data.</text>
</comment>
<dbReference type="EMBL" id="CM056743">
    <property type="protein sequence ID" value="KAJ8672209.1"/>
    <property type="molecule type" value="Genomic_DNA"/>
</dbReference>
<reference evidence="1" key="1">
    <citation type="submission" date="2023-04" db="EMBL/GenBank/DDBJ databases">
        <title>A chromosome-level genome assembly of the parasitoid wasp Eretmocerus hayati.</title>
        <authorList>
            <person name="Zhong Y."/>
            <person name="Liu S."/>
            <person name="Liu Y."/>
        </authorList>
    </citation>
    <scope>NUCLEOTIDE SEQUENCE</scope>
    <source>
        <strain evidence="1">ZJU_SS_LIU_2023</strain>
    </source>
</reference>
<protein>
    <submittedName>
        <fullName evidence="1">Uncharacterized protein</fullName>
    </submittedName>
</protein>
<evidence type="ECO:0000313" key="2">
    <source>
        <dbReference type="Proteomes" id="UP001239111"/>
    </source>
</evidence>
<dbReference type="Proteomes" id="UP001239111">
    <property type="component" value="Chromosome 3"/>
</dbReference>
<organism evidence="1 2">
    <name type="scientific">Eretmocerus hayati</name>
    <dbReference type="NCBI Taxonomy" id="131215"/>
    <lineage>
        <taxon>Eukaryota</taxon>
        <taxon>Metazoa</taxon>
        <taxon>Ecdysozoa</taxon>
        <taxon>Arthropoda</taxon>
        <taxon>Hexapoda</taxon>
        <taxon>Insecta</taxon>
        <taxon>Pterygota</taxon>
        <taxon>Neoptera</taxon>
        <taxon>Endopterygota</taxon>
        <taxon>Hymenoptera</taxon>
        <taxon>Apocrita</taxon>
        <taxon>Proctotrupomorpha</taxon>
        <taxon>Chalcidoidea</taxon>
        <taxon>Aphelinidae</taxon>
        <taxon>Aphelininae</taxon>
        <taxon>Eretmocerus</taxon>
    </lineage>
</organism>
<name>A0ACC2NMC6_9HYME</name>
<proteinExistence type="predicted"/>
<sequence>MLLATKKALKAKSIRLNEETLSCTVSVKKEEWNIILTYMNKEKEDNWRHVEKQVGEQAGINLLILGEMNARTGEEGGSDIPERERKSKDKTKNVEGRKMLRNLESLGVIILNVGLKGDEEGKYT</sequence>